<comment type="caution">
    <text evidence="1">The sequence shown here is derived from an EMBL/GenBank/DDBJ whole genome shotgun (WGS) entry which is preliminary data.</text>
</comment>
<dbReference type="AlphaFoldDB" id="A0A150SE97"/>
<dbReference type="InterPro" id="IPR016039">
    <property type="entry name" value="Thiolase-like"/>
</dbReference>
<evidence type="ECO:0000313" key="2">
    <source>
        <dbReference type="Proteomes" id="UP000075635"/>
    </source>
</evidence>
<protein>
    <submittedName>
        <fullName evidence="1">Uncharacterized protein</fullName>
    </submittedName>
</protein>
<dbReference type="SUPFAM" id="SSF53901">
    <property type="entry name" value="Thiolase-like"/>
    <property type="match status" value="2"/>
</dbReference>
<dbReference type="GO" id="GO:0044550">
    <property type="term" value="P:secondary metabolite biosynthetic process"/>
    <property type="evidence" value="ECO:0007669"/>
    <property type="project" value="TreeGrafter"/>
</dbReference>
<dbReference type="EMBL" id="JEMB01001077">
    <property type="protein sequence ID" value="KYF90813.1"/>
    <property type="molecule type" value="Genomic_DNA"/>
</dbReference>
<proteinExistence type="predicted"/>
<gene>
    <name evidence="1" type="ORF">BE17_17720</name>
</gene>
<evidence type="ECO:0000313" key="1">
    <source>
        <dbReference type="EMBL" id="KYF90813.1"/>
    </source>
</evidence>
<organism evidence="1 2">
    <name type="scientific">Sorangium cellulosum</name>
    <name type="common">Polyangium cellulosum</name>
    <dbReference type="NCBI Taxonomy" id="56"/>
    <lineage>
        <taxon>Bacteria</taxon>
        <taxon>Pseudomonadati</taxon>
        <taxon>Myxococcota</taxon>
        <taxon>Polyangia</taxon>
        <taxon>Polyangiales</taxon>
        <taxon>Polyangiaceae</taxon>
        <taxon>Sorangium</taxon>
    </lineage>
</organism>
<name>A0A150SE97_SORCE</name>
<dbReference type="Proteomes" id="UP000075635">
    <property type="component" value="Unassembled WGS sequence"/>
</dbReference>
<dbReference type="PANTHER" id="PTHR34069:SF2">
    <property type="entry name" value="BETA-KETOACYL-[ACYL-CARRIER-PROTEIN] SYNTHASE III"/>
    <property type="match status" value="1"/>
</dbReference>
<dbReference type="PANTHER" id="PTHR34069">
    <property type="entry name" value="3-OXOACYL-[ACYL-CARRIER-PROTEIN] SYNTHASE 3"/>
    <property type="match status" value="1"/>
</dbReference>
<accession>A0A150SE97</accession>
<dbReference type="Gene3D" id="3.40.47.10">
    <property type="match status" value="2"/>
</dbReference>
<reference evidence="1 2" key="1">
    <citation type="submission" date="2014-02" db="EMBL/GenBank/DDBJ databases">
        <title>The small core and large imbalanced accessory genome model reveals a collaborative survival strategy of Sorangium cellulosum strains in nature.</title>
        <authorList>
            <person name="Han K."/>
            <person name="Peng R."/>
            <person name="Blom J."/>
            <person name="Li Y.-Z."/>
        </authorList>
    </citation>
    <scope>NUCLEOTIDE SEQUENCE [LARGE SCALE GENOMIC DNA]</scope>
    <source>
        <strain evidence="1 2">So0011-07</strain>
    </source>
</reference>
<sequence>MNITIGAIATYLPEPSYTTDSLLDASGGKLSPDLQAMLRRLGVDQRHSILSNYPQVLFEGATPEYSVRGTEMAVRAARRCLAEARCDATELGLVIAATNTPSRLVPGLVSDLFAQMAELPREAMNLSLQGQGCSPLLKAVEAARWYLQANPERRALIVCMESTTAMSQPLTAPRYLSFKEACTPDEVQRTVDVLHGFLFADGAVALLLQADGPGPAFGPTTHLTNDQPLDAELGHIVGAGSDMPAIQGRPVYKLGPGITERGTFYALDTVLRLLAHPECPIRAADEADQVLIHTGSRKILDGICGRLQLGCGGQQVASSYEVLARHGNLTGASLGFMLADALPRARGPMLLVSFGLSFSGSAGILFPPAEARVA</sequence>
<dbReference type="GO" id="GO:0016746">
    <property type="term" value="F:acyltransferase activity"/>
    <property type="evidence" value="ECO:0007669"/>
    <property type="project" value="UniProtKB-KW"/>
</dbReference>